<gene>
    <name evidence="3" type="primary">RvY_15801-1</name>
    <name evidence="3" type="synonym">RvY_15801.1</name>
    <name evidence="3" type="ORF">RvY_15801</name>
</gene>
<protein>
    <submittedName>
        <fullName evidence="3">Uncharacterized protein</fullName>
    </submittedName>
</protein>
<evidence type="ECO:0000313" key="4">
    <source>
        <dbReference type="Proteomes" id="UP000186922"/>
    </source>
</evidence>
<dbReference type="Proteomes" id="UP000186922">
    <property type="component" value="Unassembled WGS sequence"/>
</dbReference>
<feature type="region of interest" description="Disordered" evidence="1">
    <location>
        <begin position="267"/>
        <end position="319"/>
    </location>
</feature>
<accession>A0A1D1VXB6</accession>
<evidence type="ECO:0000256" key="1">
    <source>
        <dbReference type="SAM" id="MobiDB-lite"/>
    </source>
</evidence>
<proteinExistence type="predicted"/>
<keyword evidence="4" id="KW-1185">Reference proteome</keyword>
<name>A0A1D1VXB6_RAMVA</name>
<feature type="signal peptide" evidence="2">
    <location>
        <begin position="1"/>
        <end position="35"/>
    </location>
</feature>
<feature type="chain" id="PRO_5008898941" evidence="2">
    <location>
        <begin position="36"/>
        <end position="319"/>
    </location>
</feature>
<keyword evidence="2" id="KW-0732">Signal</keyword>
<evidence type="ECO:0000313" key="3">
    <source>
        <dbReference type="EMBL" id="GAV05711.1"/>
    </source>
</evidence>
<dbReference type="AlphaFoldDB" id="A0A1D1VXB6"/>
<evidence type="ECO:0000256" key="2">
    <source>
        <dbReference type="SAM" id="SignalP"/>
    </source>
</evidence>
<organism evidence="3 4">
    <name type="scientific">Ramazzottius varieornatus</name>
    <name type="common">Water bear</name>
    <name type="synonym">Tardigrade</name>
    <dbReference type="NCBI Taxonomy" id="947166"/>
    <lineage>
        <taxon>Eukaryota</taxon>
        <taxon>Metazoa</taxon>
        <taxon>Ecdysozoa</taxon>
        <taxon>Tardigrada</taxon>
        <taxon>Eutardigrada</taxon>
        <taxon>Parachela</taxon>
        <taxon>Hypsibioidea</taxon>
        <taxon>Ramazzottiidae</taxon>
        <taxon>Ramazzottius</taxon>
    </lineage>
</organism>
<sequence length="319" mass="33600">MTEHPLQISSTGNVFGMRKIFICMLVLMLPAATQALQNEGWDSGWRQTSATSTTTSMPPFRIGTRQIVQQIAPGVIAWNFTIPWRRRLSATSTGYSFGFNTAYTAGGLGSRTALENFLNPLSQIGTGYGTTVNIPASGPAQAASFPIVGSGLQGVAIVPPAADPALQSATNPRPVGSIGASNNTNLPIPVAPIPTVSVQPDAPSVRMDDGIFNTGIAYPNVPVQQQMASPSQPNTPYTNVLTPVSVPSLSTQNGLYEAELPFNANTNLYPPNLQPTGYPGQNGTGYSPHSYPTAPTRNEAYGNYASLPPQSVPLAPNNE</sequence>
<reference evidence="3 4" key="1">
    <citation type="journal article" date="2016" name="Nat. Commun.">
        <title>Extremotolerant tardigrade genome and improved radiotolerance of human cultured cells by tardigrade-unique protein.</title>
        <authorList>
            <person name="Hashimoto T."/>
            <person name="Horikawa D.D."/>
            <person name="Saito Y."/>
            <person name="Kuwahara H."/>
            <person name="Kozuka-Hata H."/>
            <person name="Shin-I T."/>
            <person name="Minakuchi Y."/>
            <person name="Ohishi K."/>
            <person name="Motoyama A."/>
            <person name="Aizu T."/>
            <person name="Enomoto A."/>
            <person name="Kondo K."/>
            <person name="Tanaka S."/>
            <person name="Hara Y."/>
            <person name="Koshikawa S."/>
            <person name="Sagara H."/>
            <person name="Miura T."/>
            <person name="Yokobori S."/>
            <person name="Miyagawa K."/>
            <person name="Suzuki Y."/>
            <person name="Kubo T."/>
            <person name="Oyama M."/>
            <person name="Kohara Y."/>
            <person name="Fujiyama A."/>
            <person name="Arakawa K."/>
            <person name="Katayama T."/>
            <person name="Toyoda A."/>
            <person name="Kunieda T."/>
        </authorList>
    </citation>
    <scope>NUCLEOTIDE SEQUENCE [LARGE SCALE GENOMIC DNA]</scope>
    <source>
        <strain evidence="3 4">YOKOZUNA-1</strain>
    </source>
</reference>
<dbReference type="EMBL" id="BDGG01000012">
    <property type="protein sequence ID" value="GAV05711.1"/>
    <property type="molecule type" value="Genomic_DNA"/>
</dbReference>
<comment type="caution">
    <text evidence="3">The sequence shown here is derived from an EMBL/GenBank/DDBJ whole genome shotgun (WGS) entry which is preliminary data.</text>
</comment>